<evidence type="ECO:0000313" key="3">
    <source>
        <dbReference type="Proteomes" id="UP000502248"/>
    </source>
</evidence>
<accession>A0A7Z2ZLT1</accession>
<evidence type="ECO:0008006" key="4">
    <source>
        <dbReference type="Google" id="ProtNLM"/>
    </source>
</evidence>
<sequence>MFERDYLIRLLTQAGLVLGKAMGLKEQKKQKEALDLIDEFLGKELRLRSRLAIGLSDQDLLSMLSVTGNPNAESVAVVAAFLQQEADLLEDLGQTDDSLPRYEKALRLNLYLIRNDMEIEVAEWNVRDRIAQLLAALSPYELDTTTKSSLWPWHESNGEFTDAEDLLYELREEGEVTAEEGAAFYERLSSRDDSVLEAGGMPRSEMEEGRRQWDALTKENV</sequence>
<evidence type="ECO:0000256" key="1">
    <source>
        <dbReference type="SAM" id="MobiDB-lite"/>
    </source>
</evidence>
<dbReference type="RefSeq" id="WP_169280622.1">
    <property type="nucleotide sequence ID" value="NZ_CP051680.1"/>
</dbReference>
<feature type="compositionally biased region" description="Basic and acidic residues" evidence="1">
    <location>
        <begin position="204"/>
        <end position="221"/>
    </location>
</feature>
<organism evidence="2 3">
    <name type="scientific">Cohnella herbarum</name>
    <dbReference type="NCBI Taxonomy" id="2728023"/>
    <lineage>
        <taxon>Bacteria</taxon>
        <taxon>Bacillati</taxon>
        <taxon>Bacillota</taxon>
        <taxon>Bacilli</taxon>
        <taxon>Bacillales</taxon>
        <taxon>Paenibacillaceae</taxon>
        <taxon>Cohnella</taxon>
    </lineage>
</organism>
<keyword evidence="3" id="KW-1185">Reference proteome</keyword>
<name>A0A7Z2ZLT1_9BACL</name>
<dbReference type="EMBL" id="CP051680">
    <property type="protein sequence ID" value="QJD84338.1"/>
    <property type="molecule type" value="Genomic_DNA"/>
</dbReference>
<gene>
    <name evidence="2" type="ORF">HH215_14925</name>
</gene>
<proteinExistence type="predicted"/>
<evidence type="ECO:0000313" key="2">
    <source>
        <dbReference type="EMBL" id="QJD84338.1"/>
    </source>
</evidence>
<dbReference type="KEGG" id="cheb:HH215_14925"/>
<protein>
    <recommendedName>
        <fullName evidence="4">Tetratricopeptide repeat protein</fullName>
    </recommendedName>
</protein>
<feature type="region of interest" description="Disordered" evidence="1">
    <location>
        <begin position="196"/>
        <end position="221"/>
    </location>
</feature>
<dbReference type="InterPro" id="IPR045507">
    <property type="entry name" value="DUF6483"/>
</dbReference>
<dbReference type="Proteomes" id="UP000502248">
    <property type="component" value="Chromosome"/>
</dbReference>
<dbReference type="Pfam" id="PF20092">
    <property type="entry name" value="DUF6483"/>
    <property type="match status" value="1"/>
</dbReference>
<reference evidence="2 3" key="1">
    <citation type="submission" date="2020-04" db="EMBL/GenBank/DDBJ databases">
        <title>Genome sequencing of novel species.</title>
        <authorList>
            <person name="Heo J."/>
            <person name="Kim S.-J."/>
            <person name="Kim J.-S."/>
            <person name="Hong S.-B."/>
            <person name="Kwon S.-W."/>
        </authorList>
    </citation>
    <scope>NUCLEOTIDE SEQUENCE [LARGE SCALE GENOMIC DNA]</scope>
    <source>
        <strain evidence="2 3">MFER-1</strain>
    </source>
</reference>
<dbReference type="AlphaFoldDB" id="A0A7Z2ZLT1"/>